<feature type="domain" description="Rhodanese" evidence="2">
    <location>
        <begin position="175"/>
        <end position="267"/>
    </location>
</feature>
<dbReference type="InterPro" id="IPR036873">
    <property type="entry name" value="Rhodanese-like_dom_sf"/>
</dbReference>
<keyword evidence="4" id="KW-1185">Reference proteome</keyword>
<dbReference type="KEGG" id="din:Selin_2607"/>
<dbReference type="Proteomes" id="UP000002572">
    <property type="component" value="Chromosome"/>
</dbReference>
<dbReference type="Pfam" id="PF00581">
    <property type="entry name" value="Rhodanese"/>
    <property type="match status" value="3"/>
</dbReference>
<dbReference type="eggNOG" id="COG2897">
    <property type="taxonomic scope" value="Bacteria"/>
</dbReference>
<keyword evidence="1" id="KW-0732">Signal</keyword>
<protein>
    <submittedName>
        <fullName evidence="3">Rhodanese domain protein</fullName>
    </submittedName>
</protein>
<feature type="signal peptide" evidence="1">
    <location>
        <begin position="1"/>
        <end position="23"/>
    </location>
</feature>
<dbReference type="PANTHER" id="PTHR43031:SF7">
    <property type="entry name" value="NITRIC OXIDE REDUCTASE FLRD-NAD(+) REDUCTASE"/>
    <property type="match status" value="1"/>
</dbReference>
<feature type="domain" description="Rhodanese" evidence="2">
    <location>
        <begin position="72"/>
        <end position="162"/>
    </location>
</feature>
<dbReference type="PROSITE" id="PS50206">
    <property type="entry name" value="RHODANESE_3"/>
    <property type="match status" value="3"/>
</dbReference>
<dbReference type="InParanoid" id="E6W6I3"/>
<evidence type="ECO:0000259" key="2">
    <source>
        <dbReference type="PROSITE" id="PS50206"/>
    </source>
</evidence>
<dbReference type="EMBL" id="CP002432">
    <property type="protein sequence ID" value="ADU67318.1"/>
    <property type="molecule type" value="Genomic_DNA"/>
</dbReference>
<proteinExistence type="predicted"/>
<dbReference type="CDD" id="cd00158">
    <property type="entry name" value="RHOD"/>
    <property type="match status" value="3"/>
</dbReference>
<gene>
    <name evidence="3" type="ordered locus">Selin_2607</name>
</gene>
<accession>E6W6I3</accession>
<dbReference type="STRING" id="653733.Selin_2607"/>
<feature type="chain" id="PRO_5003213985" evidence="1">
    <location>
        <begin position="24"/>
        <end position="389"/>
    </location>
</feature>
<dbReference type="AlphaFoldDB" id="E6W6I3"/>
<evidence type="ECO:0000313" key="3">
    <source>
        <dbReference type="EMBL" id="ADU67318.1"/>
    </source>
</evidence>
<dbReference type="InterPro" id="IPR001763">
    <property type="entry name" value="Rhodanese-like_dom"/>
</dbReference>
<name>E6W6I3_DESIS</name>
<dbReference type="SMART" id="SM00450">
    <property type="entry name" value="RHOD"/>
    <property type="match status" value="3"/>
</dbReference>
<dbReference type="PANTHER" id="PTHR43031">
    <property type="entry name" value="FAD-DEPENDENT OXIDOREDUCTASE"/>
    <property type="match status" value="1"/>
</dbReference>
<dbReference type="OrthoDB" id="9776795at2"/>
<dbReference type="HOGENOM" id="CLU_047687_0_0_0"/>
<dbReference type="InterPro" id="IPR050229">
    <property type="entry name" value="GlpE_sulfurtransferase"/>
</dbReference>
<evidence type="ECO:0000256" key="1">
    <source>
        <dbReference type="SAM" id="SignalP"/>
    </source>
</evidence>
<dbReference type="Gene3D" id="3.40.250.10">
    <property type="entry name" value="Rhodanese-like domain"/>
    <property type="match status" value="3"/>
</dbReference>
<dbReference type="eggNOG" id="COG0607">
    <property type="taxonomic scope" value="Bacteria"/>
</dbReference>
<feature type="domain" description="Rhodanese" evidence="2">
    <location>
        <begin position="295"/>
        <end position="359"/>
    </location>
</feature>
<dbReference type="PROSITE" id="PS51257">
    <property type="entry name" value="PROKAR_LIPOPROTEIN"/>
    <property type="match status" value="1"/>
</dbReference>
<evidence type="ECO:0000313" key="4">
    <source>
        <dbReference type="Proteomes" id="UP000002572"/>
    </source>
</evidence>
<dbReference type="SUPFAM" id="SSF52821">
    <property type="entry name" value="Rhodanese/Cell cycle control phosphatase"/>
    <property type="match status" value="3"/>
</dbReference>
<organism evidence="3 4">
    <name type="scientific">Desulfurispirillum indicum (strain ATCC BAA-1389 / DSM 22839 / S5)</name>
    <dbReference type="NCBI Taxonomy" id="653733"/>
    <lineage>
        <taxon>Bacteria</taxon>
        <taxon>Pseudomonadati</taxon>
        <taxon>Chrysiogenota</taxon>
        <taxon>Chrysiogenia</taxon>
        <taxon>Chrysiogenales</taxon>
        <taxon>Chrysiogenaceae</taxon>
        <taxon>Desulfurispirillum</taxon>
    </lineage>
</organism>
<reference evidence="3 4" key="1">
    <citation type="submission" date="2010-12" db="EMBL/GenBank/DDBJ databases">
        <title>Complete sequence of Desulfurispirillum indicum S5.</title>
        <authorList>
            <consortium name="US DOE Joint Genome Institute"/>
            <person name="Lucas S."/>
            <person name="Copeland A."/>
            <person name="Lapidus A."/>
            <person name="Cheng J.-F."/>
            <person name="Goodwin L."/>
            <person name="Pitluck S."/>
            <person name="Chertkov O."/>
            <person name="Held B."/>
            <person name="Detter J.C."/>
            <person name="Han C."/>
            <person name="Tapia R."/>
            <person name="Land M."/>
            <person name="Hauser L."/>
            <person name="Kyrpides N."/>
            <person name="Ivanova N."/>
            <person name="Mikhailova N."/>
            <person name="Haggblom M."/>
            <person name="Rauschenbach I."/>
            <person name="Bini E."/>
            <person name="Woyke T."/>
        </authorList>
    </citation>
    <scope>NUCLEOTIDE SEQUENCE [LARGE SCALE GENOMIC DNA]</scope>
    <source>
        <strain evidence="4">ATCC BAA-1389 / DSM 22839 / S5</strain>
    </source>
</reference>
<sequence>MAFMKKTLMPFVALLLFAFVAVGCGGQAAKSAVDTSNHVPQDPALRITTQEVMDLFKKEYGDAPLIEETLKKNKSFLMVDARPLPRFQEGTIPGSIHMPPAAVEANLNKLPKDKLIIFYCGGLACHLSPEAAEIAKKNGYTNVKVYYEGDPGWKAAGNYLISETPYVKRMVDARDKENVLVVDSRPALVYAKEHIPGSVSIPWVIFDQKKGLLPNDKSTNLIFLCGGHHCDLSHFSASAALKMGYKNVKVYSAGVPDWKKAGNPTWGNESSGIVAAPSTGASATISADDFKKAVASGNYTIIDVRGAREVANGMIPGAIHIPDGDFMGDFDAAIKKVPTDKPVVIHCATGARAAGVFFVIEDEKVKFPKGIQYLDKTIQIRADGTFTIQ</sequence>
<dbReference type="RefSeq" id="WP_013507187.1">
    <property type="nucleotide sequence ID" value="NC_014836.1"/>
</dbReference>